<gene>
    <name evidence="4" type="ORF">FCC1311_048972</name>
</gene>
<protein>
    <submittedName>
        <fullName evidence="4">Rho guanine nucleotide exchange factor, putative</fullName>
    </submittedName>
</protein>
<dbReference type="InParanoid" id="A0A2R5GCH2"/>
<dbReference type="Gene3D" id="1.20.900.10">
    <property type="entry name" value="Dbl homology (DH) domain"/>
    <property type="match status" value="1"/>
</dbReference>
<proteinExistence type="predicted"/>
<dbReference type="Gene3D" id="2.30.42.10">
    <property type="match status" value="1"/>
</dbReference>
<dbReference type="Pfam" id="PF00595">
    <property type="entry name" value="PDZ"/>
    <property type="match status" value="1"/>
</dbReference>
<dbReference type="PANTHER" id="PTHR12673:SF159">
    <property type="entry name" value="LD03170P"/>
    <property type="match status" value="1"/>
</dbReference>
<feature type="domain" description="DH" evidence="2">
    <location>
        <begin position="478"/>
        <end position="698"/>
    </location>
</feature>
<evidence type="ECO:0000256" key="1">
    <source>
        <dbReference type="SAM" id="MobiDB-lite"/>
    </source>
</evidence>
<organism evidence="4 5">
    <name type="scientific">Hondaea fermentalgiana</name>
    <dbReference type="NCBI Taxonomy" id="2315210"/>
    <lineage>
        <taxon>Eukaryota</taxon>
        <taxon>Sar</taxon>
        <taxon>Stramenopiles</taxon>
        <taxon>Bigyra</taxon>
        <taxon>Labyrinthulomycetes</taxon>
        <taxon>Thraustochytrida</taxon>
        <taxon>Thraustochytriidae</taxon>
        <taxon>Hondaea</taxon>
    </lineage>
</organism>
<dbReference type="OrthoDB" id="207120at2759"/>
<evidence type="ECO:0000313" key="5">
    <source>
        <dbReference type="Proteomes" id="UP000241890"/>
    </source>
</evidence>
<dbReference type="InterPro" id="IPR001478">
    <property type="entry name" value="PDZ"/>
</dbReference>
<dbReference type="GO" id="GO:0005085">
    <property type="term" value="F:guanyl-nucleotide exchange factor activity"/>
    <property type="evidence" value="ECO:0007669"/>
    <property type="project" value="InterPro"/>
</dbReference>
<sequence length="942" mass="105041">MGDLEALDNELELLDMAMNVFEETSGGVGTDFEEQMENLVNPYRKFVRTEIVGVKSAPFSSSTEEQARAYFFKDLILIALPSGDGTPESIGSMLEHEDAGKRNTLKRFKNKYNVFRWLDLHRCNVRDAKNDHALQVTYVSREREMKKTGTMRVLTRVEKIELIFESAELAQELFSDLTIWIDELIEIDLRRASLGSMSEGASLLSGVSGRESMVSARTGGTGTTSEDGRKRTWATRKNTRRAGTLRTHGSSGLSRKGSGVSDTVDGGDSIGGLSLADLESRYKLQLDAPVTASVEYVVEFGEGMMGFRLSSGPSVGVIVGKIADGSFSDEVGICIGDRVLEVDETPIELDTTWQEVVELIKSHPRPLRIKFERFAGRHVLGDEGSDSKSTVSAAASAVAKRLSGTRGKKEARRAWAAKRAQRAHAADVDDGNEHMISLKEVEKLYRAGKASEMKETQQRILQLFAEMKATDSDEAYQQACRVLEEIWSTERSYVQDLRMLVREFILPLRRKTKRLKCREQNGSRICEHNMLRSQCSRTSATAENVISSEDMRTIFLNVETLVKINTELLAHMQRELVKFVEAGTVPTVTDVAGIYSPAFQRVMPFVKLYSLYCHMYPQAIDHLLILRTENPDVDALLKLREERAKTSLNSLLITPVQRLCRYPLLFNELLRHVRALDREELEPIIEELERTAKIVSDVAEKVNDIVGEQEDHETLMDVYNELGGSGVVDWLIAPSRKFITKVEVLMHEAPYNAEPKKLIMYLCTDLIIFGKSGSTGRFGSLKKSGGKLGTPRSMSLRKKVGSLRHNSSHHGSISKKGSLHRSTGHGGGAVVKLLKTIELKSVTATKLGERLSGMPGIELKYVHRSVDAAGKGRSGKQKTSINKMRIWLHTDDEMEATYMDIDGAVNKLKTAKQEHARARSRVGAAKTARSWKSRSKFASDDP</sequence>
<dbReference type="PROSITE" id="PS50010">
    <property type="entry name" value="DH_2"/>
    <property type="match status" value="1"/>
</dbReference>
<comment type="caution">
    <text evidence="4">The sequence shown here is derived from an EMBL/GenBank/DDBJ whole genome shotgun (WGS) entry which is preliminary data.</text>
</comment>
<evidence type="ECO:0000259" key="3">
    <source>
        <dbReference type="PROSITE" id="PS50106"/>
    </source>
</evidence>
<dbReference type="InterPro" id="IPR000219">
    <property type="entry name" value="DH_dom"/>
</dbReference>
<feature type="region of interest" description="Disordered" evidence="1">
    <location>
        <begin position="801"/>
        <end position="824"/>
    </location>
</feature>
<dbReference type="SMART" id="SM00228">
    <property type="entry name" value="PDZ"/>
    <property type="match status" value="1"/>
</dbReference>
<feature type="region of interest" description="Disordered" evidence="1">
    <location>
        <begin position="212"/>
        <end position="231"/>
    </location>
</feature>
<dbReference type="InterPro" id="IPR035899">
    <property type="entry name" value="DBL_dom_sf"/>
</dbReference>
<dbReference type="InterPro" id="IPR051092">
    <property type="entry name" value="FYVE_RhoGEF_PH"/>
</dbReference>
<dbReference type="EMBL" id="BEYU01000046">
    <property type="protein sequence ID" value="GBG28676.1"/>
    <property type="molecule type" value="Genomic_DNA"/>
</dbReference>
<feature type="region of interest" description="Disordered" evidence="1">
    <location>
        <begin position="238"/>
        <end position="263"/>
    </location>
</feature>
<evidence type="ECO:0000259" key="2">
    <source>
        <dbReference type="PROSITE" id="PS50010"/>
    </source>
</evidence>
<dbReference type="AlphaFoldDB" id="A0A2R5GCH2"/>
<dbReference type="InterPro" id="IPR036034">
    <property type="entry name" value="PDZ_sf"/>
</dbReference>
<dbReference type="PANTHER" id="PTHR12673">
    <property type="entry name" value="FACIOGENITAL DYSPLASIA PROTEIN"/>
    <property type="match status" value="1"/>
</dbReference>
<dbReference type="SMART" id="SM00325">
    <property type="entry name" value="RhoGEF"/>
    <property type="match status" value="1"/>
</dbReference>
<evidence type="ECO:0000313" key="4">
    <source>
        <dbReference type="EMBL" id="GBG28676.1"/>
    </source>
</evidence>
<feature type="region of interest" description="Disordered" evidence="1">
    <location>
        <begin position="913"/>
        <end position="942"/>
    </location>
</feature>
<dbReference type="SUPFAM" id="SSF48065">
    <property type="entry name" value="DBL homology domain (DH-domain)"/>
    <property type="match status" value="1"/>
</dbReference>
<dbReference type="GO" id="GO:0005737">
    <property type="term" value="C:cytoplasm"/>
    <property type="evidence" value="ECO:0007669"/>
    <property type="project" value="TreeGrafter"/>
</dbReference>
<reference evidence="4 5" key="1">
    <citation type="submission" date="2017-12" db="EMBL/GenBank/DDBJ databases">
        <title>Sequencing, de novo assembly and annotation of complete genome of a new Thraustochytrid species, strain FCC1311.</title>
        <authorList>
            <person name="Sedici K."/>
            <person name="Godart F."/>
            <person name="Aiese Cigliano R."/>
            <person name="Sanseverino W."/>
            <person name="Barakat M."/>
            <person name="Ortet P."/>
            <person name="Marechal E."/>
            <person name="Cagnac O."/>
            <person name="Amato A."/>
        </authorList>
    </citation>
    <scope>NUCLEOTIDE SEQUENCE [LARGE SCALE GENOMIC DNA]</scope>
</reference>
<dbReference type="PROSITE" id="PS50106">
    <property type="entry name" value="PDZ"/>
    <property type="match status" value="1"/>
</dbReference>
<dbReference type="Proteomes" id="UP000241890">
    <property type="component" value="Unassembled WGS sequence"/>
</dbReference>
<keyword evidence="5" id="KW-1185">Reference proteome</keyword>
<name>A0A2R5GCH2_9STRA</name>
<accession>A0A2R5GCH2</accession>
<dbReference type="SUPFAM" id="SSF50156">
    <property type="entry name" value="PDZ domain-like"/>
    <property type="match status" value="1"/>
</dbReference>
<feature type="domain" description="PDZ" evidence="3">
    <location>
        <begin position="302"/>
        <end position="375"/>
    </location>
</feature>
<dbReference type="CDD" id="cd00160">
    <property type="entry name" value="RhoGEF"/>
    <property type="match status" value="1"/>
</dbReference>
<dbReference type="Pfam" id="PF00621">
    <property type="entry name" value="RhoGEF"/>
    <property type="match status" value="1"/>
</dbReference>